<name>A0A6N2LIY7_SALVM</name>
<keyword evidence="1" id="KW-0378">Hydrolase</keyword>
<dbReference type="InterPro" id="IPR007466">
    <property type="entry name" value="Peptidyl-Arg-deiminase_porph"/>
</dbReference>
<dbReference type="AlphaFoldDB" id="A0A6N2LIY7"/>
<organism evidence="2">
    <name type="scientific">Salix viminalis</name>
    <name type="common">Common osier</name>
    <name type="synonym">Basket willow</name>
    <dbReference type="NCBI Taxonomy" id="40686"/>
    <lineage>
        <taxon>Eukaryota</taxon>
        <taxon>Viridiplantae</taxon>
        <taxon>Streptophyta</taxon>
        <taxon>Embryophyta</taxon>
        <taxon>Tracheophyta</taxon>
        <taxon>Spermatophyta</taxon>
        <taxon>Magnoliopsida</taxon>
        <taxon>eudicotyledons</taxon>
        <taxon>Gunneridae</taxon>
        <taxon>Pentapetalae</taxon>
        <taxon>rosids</taxon>
        <taxon>fabids</taxon>
        <taxon>Malpighiales</taxon>
        <taxon>Salicaceae</taxon>
        <taxon>Saliceae</taxon>
        <taxon>Salix</taxon>
    </lineage>
</organism>
<accession>A0A6N2LIY7</accession>
<proteinExistence type="predicted"/>
<sequence length="177" mass="20509">MCRTTLLEDEKLAGVVQDCNAKPRLPGTRLAASYVNFYISTGGIITPQFGDQKWDDEAVRVLSQVFPNHEFTSLIQEEWLRITDFVHSSRFCRFYHSFIPQHSVRDCGNLNGSSTISLTSQTYSSESWERLKNKRIKLCGLMEVILQGTKRYLQLQDRMWNERRPAILVLDLFKNNS</sequence>
<dbReference type="GO" id="GO:0047632">
    <property type="term" value="F:agmatine deiminase activity"/>
    <property type="evidence" value="ECO:0007669"/>
    <property type="project" value="TreeGrafter"/>
</dbReference>
<dbReference type="PANTHER" id="PTHR31377">
    <property type="entry name" value="AGMATINE DEIMINASE-RELATED"/>
    <property type="match status" value="1"/>
</dbReference>
<dbReference type="Pfam" id="PF04371">
    <property type="entry name" value="PAD_porph"/>
    <property type="match status" value="1"/>
</dbReference>
<dbReference type="EMBL" id="CAADRP010001541">
    <property type="protein sequence ID" value="VFU40070.1"/>
    <property type="molecule type" value="Genomic_DNA"/>
</dbReference>
<protein>
    <submittedName>
        <fullName evidence="2">Uncharacterized protein</fullName>
    </submittedName>
</protein>
<reference evidence="2" key="1">
    <citation type="submission" date="2019-03" db="EMBL/GenBank/DDBJ databases">
        <authorList>
            <person name="Mank J."/>
            <person name="Almeida P."/>
        </authorList>
    </citation>
    <scope>NUCLEOTIDE SEQUENCE</scope>
    <source>
        <strain evidence="2">78183</strain>
    </source>
</reference>
<dbReference type="SUPFAM" id="SSF55909">
    <property type="entry name" value="Pentein"/>
    <property type="match status" value="1"/>
</dbReference>
<evidence type="ECO:0000313" key="2">
    <source>
        <dbReference type="EMBL" id="VFU40070.1"/>
    </source>
</evidence>
<dbReference type="Gene3D" id="3.75.10.10">
    <property type="entry name" value="L-arginine/glycine Amidinotransferase, Chain A"/>
    <property type="match status" value="1"/>
</dbReference>
<dbReference type="GO" id="GO:0004668">
    <property type="term" value="F:protein-arginine deiminase activity"/>
    <property type="evidence" value="ECO:0007669"/>
    <property type="project" value="InterPro"/>
</dbReference>
<dbReference type="GO" id="GO:0009446">
    <property type="term" value="P:putrescine biosynthetic process"/>
    <property type="evidence" value="ECO:0007669"/>
    <property type="project" value="InterPro"/>
</dbReference>
<evidence type="ECO:0000256" key="1">
    <source>
        <dbReference type="ARBA" id="ARBA00022801"/>
    </source>
</evidence>
<gene>
    <name evidence="2" type="ORF">SVIM_LOCUS226934</name>
</gene>
<dbReference type="PANTHER" id="PTHR31377:SF2">
    <property type="entry name" value="AGMATINE DEIMINASE"/>
    <property type="match status" value="1"/>
</dbReference>